<feature type="domain" description="FAD-dependent oxidoreductase 2 FAD-binding" evidence="4">
    <location>
        <begin position="7"/>
        <end position="368"/>
    </location>
</feature>
<protein>
    <submittedName>
        <fullName evidence="6">FAD-binding protein</fullName>
    </submittedName>
</protein>
<evidence type="ECO:0000256" key="3">
    <source>
        <dbReference type="ARBA" id="ARBA00023002"/>
    </source>
</evidence>
<dbReference type="SUPFAM" id="SSF46977">
    <property type="entry name" value="Succinate dehydrogenase/fumarate reductase flavoprotein C-terminal domain"/>
    <property type="match status" value="1"/>
</dbReference>
<dbReference type="InterPro" id="IPR036188">
    <property type="entry name" value="FAD/NAD-bd_sf"/>
</dbReference>
<evidence type="ECO:0000313" key="7">
    <source>
        <dbReference type="Proteomes" id="UP000886752"/>
    </source>
</evidence>
<dbReference type="PRINTS" id="PR00368">
    <property type="entry name" value="FADPNR"/>
</dbReference>
<dbReference type="SUPFAM" id="SSF51905">
    <property type="entry name" value="FAD/NAD(P)-binding domain"/>
    <property type="match status" value="1"/>
</dbReference>
<dbReference type="Gene3D" id="1.20.58.100">
    <property type="entry name" value="Fumarate reductase/succinate dehydrogenase flavoprotein-like, C-terminal domain"/>
    <property type="match status" value="1"/>
</dbReference>
<dbReference type="PROSITE" id="PS51257">
    <property type="entry name" value="PROKAR_LIPOPROTEIN"/>
    <property type="match status" value="1"/>
</dbReference>
<proteinExistence type="predicted"/>
<reference evidence="6" key="1">
    <citation type="journal article" date="2021" name="PeerJ">
        <title>Extensive microbial diversity within the chicken gut microbiome revealed by metagenomics and culture.</title>
        <authorList>
            <person name="Gilroy R."/>
            <person name="Ravi A."/>
            <person name="Getino M."/>
            <person name="Pursley I."/>
            <person name="Horton D.L."/>
            <person name="Alikhan N.F."/>
            <person name="Baker D."/>
            <person name="Gharbi K."/>
            <person name="Hall N."/>
            <person name="Watson M."/>
            <person name="Adriaenssens E.M."/>
            <person name="Foster-Nyarko E."/>
            <person name="Jarju S."/>
            <person name="Secka A."/>
            <person name="Antonio M."/>
            <person name="Oren A."/>
            <person name="Chaudhuri R.R."/>
            <person name="La Ragione R."/>
            <person name="Hildebrand F."/>
            <person name="Pallen M.J."/>
        </authorList>
    </citation>
    <scope>NUCLEOTIDE SEQUENCE</scope>
    <source>
        <strain evidence="6">ChiHecec2B26-446</strain>
    </source>
</reference>
<dbReference type="Proteomes" id="UP000886752">
    <property type="component" value="Unassembled WGS sequence"/>
</dbReference>
<keyword evidence="3" id="KW-0560">Oxidoreductase</keyword>
<dbReference type="AlphaFoldDB" id="A0A9D1TPK3"/>
<evidence type="ECO:0000256" key="2">
    <source>
        <dbReference type="ARBA" id="ARBA00022630"/>
    </source>
</evidence>
<evidence type="ECO:0000313" key="6">
    <source>
        <dbReference type="EMBL" id="HIW00469.1"/>
    </source>
</evidence>
<dbReference type="GO" id="GO:0000104">
    <property type="term" value="F:succinate dehydrogenase activity"/>
    <property type="evidence" value="ECO:0007669"/>
    <property type="project" value="TreeGrafter"/>
</dbReference>
<dbReference type="GO" id="GO:0005886">
    <property type="term" value="C:plasma membrane"/>
    <property type="evidence" value="ECO:0007669"/>
    <property type="project" value="TreeGrafter"/>
</dbReference>
<evidence type="ECO:0000259" key="4">
    <source>
        <dbReference type="Pfam" id="PF00890"/>
    </source>
</evidence>
<evidence type="ECO:0000259" key="5">
    <source>
        <dbReference type="Pfam" id="PF02910"/>
    </source>
</evidence>
<dbReference type="InterPro" id="IPR015939">
    <property type="entry name" value="Fum_Rdtase/Succ_DH_flav-like_C"/>
</dbReference>
<dbReference type="InterPro" id="IPR037099">
    <property type="entry name" value="Fum_R/Succ_DH_flav-like_C_sf"/>
</dbReference>
<dbReference type="InterPro" id="IPR030664">
    <property type="entry name" value="SdhA/FrdA/AprA"/>
</dbReference>
<gene>
    <name evidence="6" type="ORF">H9894_04695</name>
</gene>
<comment type="caution">
    <text evidence="6">The sequence shown here is derived from an EMBL/GenBank/DDBJ whole genome shotgun (WGS) entry which is preliminary data.</text>
</comment>
<dbReference type="Pfam" id="PF00890">
    <property type="entry name" value="FAD_binding_2"/>
    <property type="match status" value="1"/>
</dbReference>
<organism evidence="6 7">
    <name type="scientific">Candidatus Desulfovibrio intestinipullorum</name>
    <dbReference type="NCBI Taxonomy" id="2838536"/>
    <lineage>
        <taxon>Bacteria</taxon>
        <taxon>Pseudomonadati</taxon>
        <taxon>Thermodesulfobacteriota</taxon>
        <taxon>Desulfovibrionia</taxon>
        <taxon>Desulfovibrionales</taxon>
        <taxon>Desulfovibrionaceae</taxon>
        <taxon>Desulfovibrio</taxon>
    </lineage>
</organism>
<feature type="domain" description="Fumarate reductase/succinate dehydrogenase flavoprotein-like C-terminal" evidence="5">
    <location>
        <begin position="443"/>
        <end position="547"/>
    </location>
</feature>
<dbReference type="InterPro" id="IPR003953">
    <property type="entry name" value="FAD-dep_OxRdtase_2_FAD-bd"/>
</dbReference>
<dbReference type="Pfam" id="PF02910">
    <property type="entry name" value="Succ_DH_flav_C"/>
    <property type="match status" value="1"/>
</dbReference>
<dbReference type="GO" id="GO:0050660">
    <property type="term" value="F:flavin adenine dinucleotide binding"/>
    <property type="evidence" value="ECO:0007669"/>
    <property type="project" value="TreeGrafter"/>
</dbReference>
<reference evidence="6" key="2">
    <citation type="submission" date="2021-04" db="EMBL/GenBank/DDBJ databases">
        <authorList>
            <person name="Gilroy R."/>
        </authorList>
    </citation>
    <scope>NUCLEOTIDE SEQUENCE</scope>
    <source>
        <strain evidence="6">ChiHecec2B26-446</strain>
    </source>
</reference>
<dbReference type="GO" id="GO:0009061">
    <property type="term" value="P:anaerobic respiration"/>
    <property type="evidence" value="ECO:0007669"/>
    <property type="project" value="TreeGrafter"/>
</dbReference>
<dbReference type="GO" id="GO:0009055">
    <property type="term" value="F:electron transfer activity"/>
    <property type="evidence" value="ECO:0007669"/>
    <property type="project" value="TreeGrafter"/>
</dbReference>
<keyword evidence="2" id="KW-0285">Flavoprotein</keyword>
<accession>A0A9D1TPK3</accession>
<dbReference type="Gene3D" id="3.90.700.10">
    <property type="entry name" value="Succinate dehydrogenase/fumarate reductase flavoprotein, catalytic domain"/>
    <property type="match status" value="1"/>
</dbReference>
<dbReference type="Gene3D" id="3.50.50.60">
    <property type="entry name" value="FAD/NAD(P)-binding domain"/>
    <property type="match status" value="1"/>
</dbReference>
<sequence length="564" mass="63546">MKTISCDVLILGGGSAGLWAAYSCAQARPDAQIVIVDKGPKDWGGLMTMAGGDFEAVLDPDTVDQWIQDFVYYFDGLCDQKLMEEILTRSRDRLADYERFGCEFFRMEDGKRKFVRQRGLDHVKLYPAQLKGRGGELMVKNLVRQLQECKVQRLGRILLGTFLRQGDRVCGALGFDTITGEQYRFDAKVVIAASGMGGWKTSYGKNTPTGETMQMAWEAGAILQNMEFARVWNMPRYFGWEGQTVLMPLGARFVNRNGESFMDRYSPVLGPNTDPHYTTIAMAMEVRAGRGPITFDLSRIQQENLILLRPQNGWQKLNYDKLSDLGMDLFRDSTEWVPQMTVAYGGLRADAWGNTGVPGLLAAGTARATEPGVYAGGFALMTTSVLGHMAGENAARLLDETQAARPDTDVDAEMARLFEPMGRTGLFYKDVLHHIQSVVFPYDVSIIKTEESLARARKELLHIIENEVPAMAAADPHYLLKLIETRAVAFVSLMYVTASLERRETRAGHYREDYPTRNENDLAWLCLKRNGSDTDPEFYRVPVPLAEYRFPVTRYYQDNFNFSE</sequence>
<evidence type="ECO:0000256" key="1">
    <source>
        <dbReference type="ARBA" id="ARBA00001974"/>
    </source>
</evidence>
<dbReference type="PANTHER" id="PTHR11632:SF73">
    <property type="entry name" value="BLR3196 PROTEIN"/>
    <property type="match status" value="1"/>
</dbReference>
<dbReference type="PANTHER" id="PTHR11632">
    <property type="entry name" value="SUCCINATE DEHYDROGENASE 2 FLAVOPROTEIN SUBUNIT"/>
    <property type="match status" value="1"/>
</dbReference>
<dbReference type="PIRSF" id="PIRSF000171">
    <property type="entry name" value="SDHA_APRA_LASPO"/>
    <property type="match status" value="1"/>
</dbReference>
<dbReference type="EMBL" id="DXHV01000051">
    <property type="protein sequence ID" value="HIW00469.1"/>
    <property type="molecule type" value="Genomic_DNA"/>
</dbReference>
<name>A0A9D1TPK3_9BACT</name>
<dbReference type="InterPro" id="IPR027477">
    <property type="entry name" value="Succ_DH/fumarate_Rdtase_cat_sf"/>
</dbReference>
<comment type="cofactor">
    <cofactor evidence="1">
        <name>FAD</name>
        <dbReference type="ChEBI" id="CHEBI:57692"/>
    </cofactor>
</comment>